<evidence type="ECO:0000313" key="2">
    <source>
        <dbReference type="Proteomes" id="UP000041254"/>
    </source>
</evidence>
<dbReference type="InterPro" id="IPR011009">
    <property type="entry name" value="Kinase-like_dom_sf"/>
</dbReference>
<keyword evidence="2" id="KW-1185">Reference proteome</keyword>
<gene>
    <name evidence="1" type="ORF">Vbra_16674</name>
</gene>
<dbReference type="AlphaFoldDB" id="A0A0G4G0X3"/>
<accession>A0A0G4G0X3</accession>
<dbReference type="InParanoid" id="A0A0G4G0X3"/>
<dbReference type="Proteomes" id="UP000041254">
    <property type="component" value="Unassembled WGS sequence"/>
</dbReference>
<evidence type="ECO:0000313" key="1">
    <source>
        <dbReference type="EMBL" id="CEM21709.1"/>
    </source>
</evidence>
<protein>
    <recommendedName>
        <fullName evidence="3">Protein kinase domain-containing protein</fullName>
    </recommendedName>
</protein>
<dbReference type="SUPFAM" id="SSF56112">
    <property type="entry name" value="Protein kinase-like (PK-like)"/>
    <property type="match status" value="1"/>
</dbReference>
<organism evidence="1 2">
    <name type="scientific">Vitrella brassicaformis (strain CCMP3155)</name>
    <dbReference type="NCBI Taxonomy" id="1169540"/>
    <lineage>
        <taxon>Eukaryota</taxon>
        <taxon>Sar</taxon>
        <taxon>Alveolata</taxon>
        <taxon>Colpodellida</taxon>
        <taxon>Vitrellaceae</taxon>
        <taxon>Vitrella</taxon>
    </lineage>
</organism>
<name>A0A0G4G0X3_VITBC</name>
<reference evidence="1 2" key="1">
    <citation type="submission" date="2014-11" db="EMBL/GenBank/DDBJ databases">
        <authorList>
            <person name="Zhu J."/>
            <person name="Qi W."/>
            <person name="Song R."/>
        </authorList>
    </citation>
    <scope>NUCLEOTIDE SEQUENCE [LARGE SCALE GENOMIC DNA]</scope>
</reference>
<dbReference type="EMBL" id="CDMY01000542">
    <property type="protein sequence ID" value="CEM21709.1"/>
    <property type="molecule type" value="Genomic_DNA"/>
</dbReference>
<dbReference type="VEuPathDB" id="CryptoDB:Vbra_16674"/>
<evidence type="ECO:0008006" key="3">
    <source>
        <dbReference type="Google" id="ProtNLM"/>
    </source>
</evidence>
<sequence>MCVHRLGPATAARWHGRQATEDGAESWTSLSPRPARRRLYMGFLTEATGTTVDEALHRLREFLDGDVVGELLRCDLRVRCAGHPRIVGHGGNGIVVHSDYIDAAEVPEDAPQLCMKLITHDDEGNWVYEGFMLVEEAAMAWKQQQRTMMVMPLMEGTWDSEGVREGLTLPQACGLFHTALEGLGKFHERGISINDIKSNGDNTGSFRGSGVWFDFDQALRAGAIDDRRRLIMEGSEQGTDPYRSPEAELKQLGWAICDLLRPLTETHEDGQQVRTAQKAGRAKITYFKVVAPLIGQQLQLKDKNGNPVPQLTHQQMVKYLKKSRVAVSSTTPPAQ</sequence>
<proteinExistence type="predicted"/>